<evidence type="ECO:0000256" key="2">
    <source>
        <dbReference type="ARBA" id="ARBA00023012"/>
    </source>
</evidence>
<dbReference type="Gene3D" id="2.40.10.10">
    <property type="entry name" value="Trypsin-like serine proteases"/>
    <property type="match status" value="1"/>
</dbReference>
<feature type="compositionally biased region" description="Basic and acidic residues" evidence="3">
    <location>
        <begin position="1102"/>
        <end position="1114"/>
    </location>
</feature>
<keyword evidence="2" id="KW-0902">Two-component regulatory system</keyword>
<proteinExistence type="predicted"/>
<dbReference type="InterPro" id="IPR036971">
    <property type="entry name" value="PDEase_catalytic_dom_sf"/>
</dbReference>
<organism evidence="6">
    <name type="scientific">Chromera velia CCMP2878</name>
    <dbReference type="NCBI Taxonomy" id="1169474"/>
    <lineage>
        <taxon>Eukaryota</taxon>
        <taxon>Sar</taxon>
        <taxon>Alveolata</taxon>
        <taxon>Colpodellida</taxon>
        <taxon>Chromeraceae</taxon>
        <taxon>Chromera</taxon>
    </lineage>
</organism>
<dbReference type="PANTHER" id="PTHR45339:SF1">
    <property type="entry name" value="HYBRID SIGNAL TRANSDUCTION HISTIDINE KINASE J"/>
    <property type="match status" value="1"/>
</dbReference>
<dbReference type="InterPro" id="IPR036890">
    <property type="entry name" value="HATPase_C_sf"/>
</dbReference>
<protein>
    <recommendedName>
        <fullName evidence="5">PDEase domain-containing protein</fullName>
    </recommendedName>
</protein>
<feature type="region of interest" description="Disordered" evidence="3">
    <location>
        <begin position="798"/>
        <end position="918"/>
    </location>
</feature>
<evidence type="ECO:0000256" key="4">
    <source>
        <dbReference type="SAM" id="Phobius"/>
    </source>
</evidence>
<dbReference type="EMBL" id="CDMZ01005639">
    <property type="protein sequence ID" value="CEM53356.1"/>
    <property type="molecule type" value="Genomic_DNA"/>
</dbReference>
<dbReference type="SUPFAM" id="SSF109604">
    <property type="entry name" value="HD-domain/PDEase-like"/>
    <property type="match status" value="1"/>
</dbReference>
<feature type="transmembrane region" description="Helical" evidence="4">
    <location>
        <begin position="70"/>
        <end position="98"/>
    </location>
</feature>
<dbReference type="Pfam" id="PF00233">
    <property type="entry name" value="PDEase_I"/>
    <property type="match status" value="1"/>
</dbReference>
<dbReference type="PhylomeDB" id="A0A0G4I8A5"/>
<reference evidence="6" key="1">
    <citation type="submission" date="2014-11" db="EMBL/GenBank/DDBJ databases">
        <authorList>
            <person name="Otto D Thomas"/>
            <person name="Naeem Raeece"/>
        </authorList>
    </citation>
    <scope>NUCLEOTIDE SEQUENCE</scope>
</reference>
<feature type="compositionally biased region" description="Polar residues" evidence="3">
    <location>
        <begin position="837"/>
        <end position="846"/>
    </location>
</feature>
<feature type="region of interest" description="Disordered" evidence="3">
    <location>
        <begin position="725"/>
        <end position="784"/>
    </location>
</feature>
<keyword evidence="4" id="KW-1133">Transmembrane helix</keyword>
<dbReference type="InterPro" id="IPR002073">
    <property type="entry name" value="PDEase_catalytic_dom"/>
</dbReference>
<evidence type="ECO:0000259" key="5">
    <source>
        <dbReference type="Pfam" id="PF00233"/>
    </source>
</evidence>
<dbReference type="Pfam" id="PF13365">
    <property type="entry name" value="Trypsin_2"/>
    <property type="match status" value="1"/>
</dbReference>
<keyword evidence="4" id="KW-0472">Membrane</keyword>
<gene>
    <name evidence="6" type="ORF">Cvel_11889</name>
</gene>
<dbReference type="GO" id="GO:0004114">
    <property type="term" value="F:3',5'-cyclic-nucleotide phosphodiesterase activity"/>
    <property type="evidence" value="ECO:0007669"/>
    <property type="project" value="InterPro"/>
</dbReference>
<dbReference type="Gene3D" id="1.10.1300.10">
    <property type="entry name" value="3'5'-cyclic nucleotide phosphodiesterase, catalytic domain"/>
    <property type="match status" value="2"/>
</dbReference>
<sequence length="1578" mass="170054">MFSTRRGSIDPHGEAPTPADPMAGHRKSLAFASQKKAGLAESQVLDLKRGKDKLSAFFVREKKVNQSTRLLVITLMIYAAVVTATAIAFGTSIAVYAARQNTQSASSSIIRTELDLNRRIVDRFSSIYFLSGCSGSFSAFPVNEMLFELRADEQQFETSLCGEFVNNQCTYSIITSIATVSAEAADILRNFRNAKTNMNSLVANALKQTFTAEDVCNRTSYATALPTVNQVGSSYEEELNRATKLVKVSDFLVWLQILPLACILAFMIIMPIFLMLIWRNAKVIKGHFKDSIAMAQKRDEQMRKRLAAVVKVVCETLTEKVFPKIHVLAGIGALLRATPFAPVPRVLLNCLEFASASLQRSSHIALELINAENESLDFRFDLVDLRSCVEQCMEAYAHRALAKGVSVSCTFGQGCPSSILTDERRVRQVLLKFISNAIRNTDSGSVDVFVVVKQVCRYNGPQDSPKTARRVEAGMAEEDIEAGLAAFKSPHTPAAGPQSTPAAGAPGIAAGLESAARKQSRAARAGSVALPPDLALDGASRFNGLTDLYEVQFEVKDTGKGIPKSRLDTMFQTRGLRERCLGRRRASDLHPEIENLQEEIGNAQVLTLGLAPHSRSLLSSILSDFDVPLFHCASVRELVKRFDDSNQGGKHTAICFVGDYCSFSQGNALSIFEVLKKTYPSASDLAQFVFVSSWTPGSEDALHGAAEKRRPSDLEDMVLSMDEGEISKIPPSGVPSVLEGPSSPGSRKGTGKSVPSTPVPLAAAKAKQTGSDANSKQSKKIPKPNVKYIRWQLAFSKESKTQGGQPSAPPKGSAYSSTRKVAGRNSQGDALSPTAPLGTSQVSAPTITFGPNIVHDKDAAAKGGGKRHPSSGGRATRAGSIFTPRSWKGGPKSDGSAQPGSLLTPGGAPPYSLLESPGSVRPLELANGARRSTSSGDFSQYPMVEPLLRFKDPTLSAQFEAVRGQRMPVNLASSVNAVISALNGIGFSSDVRLLTERCNRGATRIRFVPEECWTTDALMDSEAYYSGKPVQRRWFRIMHLDNISTKMAMPEKQFGEEEDVQLRSPPLPRRVNTSLDEAPTVILHQLDPPDPSSSTQQIAVDKGGDKDKDRESRTGRPVLPSAPRGDSVTAEPQPLVESPSNRPPPLSVVERPSALTASQKEQSFVKRGSLKEPRESVFTLPAVSSCRSTEDIGLMVGGRGPGGAENGAAAVQLSLVPVKLRSGTGKLKSIFAQTTETPISSILTWQHDILEKTHAQAARDALNLLGSLCKKALRREDNWGERVGNLTLTVCGNYHARMPYHNFHHGLSVMQAALIFLGAPDVSSRFSDLDRLFISLAVILATDMAKHFKMTSDIQALAKAGPSSSSTPNEGGGGVTAEALQQWIVHAADISNPILPFDLYKQWAERVRMHVNMNYQTNMSGNPTTVDEFPVMALVEHRHGSPDYAILRLGNNAGGKSTGSVWGVTEVTLSAARVDEMLCIIQHPAGRRKEIKAGPLTGITDIQLRYTSIDTMGGTSGAGILNKQGHIVGVYTHGGCTATTGFNVGVCIDAICAHSPALQRLGGPISPELKWSCTISGH</sequence>
<name>A0A0G4I8A5_9ALVE</name>
<feature type="domain" description="PDEase" evidence="5">
    <location>
        <begin position="1337"/>
        <end position="1411"/>
    </location>
</feature>
<evidence type="ECO:0000256" key="3">
    <source>
        <dbReference type="SAM" id="MobiDB-lite"/>
    </source>
</evidence>
<dbReference type="Gene3D" id="3.30.565.10">
    <property type="entry name" value="Histidine kinase-like ATPase, C-terminal domain"/>
    <property type="match status" value="1"/>
</dbReference>
<keyword evidence="1" id="KW-0597">Phosphoprotein</keyword>
<evidence type="ECO:0000313" key="6">
    <source>
        <dbReference type="EMBL" id="CEM53356.1"/>
    </source>
</evidence>
<dbReference type="GO" id="GO:0000160">
    <property type="term" value="P:phosphorelay signal transduction system"/>
    <property type="evidence" value="ECO:0007669"/>
    <property type="project" value="UniProtKB-KW"/>
</dbReference>
<feature type="transmembrane region" description="Helical" evidence="4">
    <location>
        <begin position="251"/>
        <end position="278"/>
    </location>
</feature>
<dbReference type="PANTHER" id="PTHR45339">
    <property type="entry name" value="HYBRID SIGNAL TRANSDUCTION HISTIDINE KINASE J"/>
    <property type="match status" value="1"/>
</dbReference>
<dbReference type="SUPFAM" id="SSF55874">
    <property type="entry name" value="ATPase domain of HSP90 chaperone/DNA topoisomerase II/histidine kinase"/>
    <property type="match status" value="1"/>
</dbReference>
<keyword evidence="4" id="KW-0812">Transmembrane</keyword>
<evidence type="ECO:0000256" key="1">
    <source>
        <dbReference type="ARBA" id="ARBA00022553"/>
    </source>
</evidence>
<feature type="region of interest" description="Disordered" evidence="3">
    <location>
        <begin position="1049"/>
        <end position="1169"/>
    </location>
</feature>
<feature type="region of interest" description="Disordered" evidence="3">
    <location>
        <begin position="1"/>
        <end position="24"/>
    </location>
</feature>
<dbReference type="VEuPathDB" id="CryptoDB:Cvel_11889"/>
<dbReference type="InterPro" id="IPR043504">
    <property type="entry name" value="Peptidase_S1_PA_chymotrypsin"/>
</dbReference>
<feature type="compositionally biased region" description="Polar residues" evidence="3">
    <location>
        <begin position="814"/>
        <end position="829"/>
    </location>
</feature>
<dbReference type="SUPFAM" id="SSF50494">
    <property type="entry name" value="Trypsin-like serine proteases"/>
    <property type="match status" value="1"/>
</dbReference>
<dbReference type="InterPro" id="IPR009003">
    <property type="entry name" value="Peptidase_S1_PA"/>
</dbReference>
<accession>A0A0G4I8A5</accession>